<keyword evidence="14" id="KW-0408">Iron</keyword>
<dbReference type="CDD" id="cd03495">
    <property type="entry name" value="SQR_TypeC_SdhD_like"/>
    <property type="match status" value="1"/>
</dbReference>
<evidence type="ECO:0000256" key="15">
    <source>
        <dbReference type="ARBA" id="ARBA00023136"/>
    </source>
</evidence>
<evidence type="ECO:0000256" key="3">
    <source>
        <dbReference type="ARBA" id="ARBA00004141"/>
    </source>
</evidence>
<keyword evidence="9" id="KW-0349">Heme</keyword>
<sequence length="123" mass="13202">MAFLTDRKRANGMGSAHAGVHHHWSMMVSSAALLILVPLFIFTFGPILGEPHDVVVAYFARPFPAIVSGLTIVTGLMHYKNGVQATIEDYTSGLTRHVLIVAFTCLCYAAAATGLFAIARIAL</sequence>
<comment type="subcellular location">
    <subcellularLocation>
        <location evidence="3">Membrane</location>
        <topology evidence="3">Multi-pass membrane protein</topology>
    </subcellularLocation>
</comment>
<evidence type="ECO:0000256" key="14">
    <source>
        <dbReference type="ARBA" id="ARBA00023004"/>
    </source>
</evidence>
<evidence type="ECO:0000256" key="8">
    <source>
        <dbReference type="ARBA" id="ARBA00022532"/>
    </source>
</evidence>
<dbReference type="InterPro" id="IPR014312">
    <property type="entry name" value="Succ_DH_anchor"/>
</dbReference>
<evidence type="ECO:0000256" key="4">
    <source>
        <dbReference type="ARBA" id="ARBA00005163"/>
    </source>
</evidence>
<dbReference type="Proteomes" id="UP000026249">
    <property type="component" value="Unassembled WGS sequence"/>
</dbReference>
<comment type="function">
    <text evidence="2">Membrane-anchoring subunit of succinate dehydrogenase (SDH).</text>
</comment>
<dbReference type="SUPFAM" id="SSF81343">
    <property type="entry name" value="Fumarate reductase respiratory complex transmembrane subunits"/>
    <property type="match status" value="1"/>
</dbReference>
<keyword evidence="8" id="KW-0816">Tricarboxylic acid cycle</keyword>
<dbReference type="GO" id="GO:0006099">
    <property type="term" value="P:tricarboxylic acid cycle"/>
    <property type="evidence" value="ECO:0007669"/>
    <property type="project" value="UniProtKB-UniPathway"/>
</dbReference>
<evidence type="ECO:0000313" key="17">
    <source>
        <dbReference type="EMBL" id="KAJ55032.1"/>
    </source>
</evidence>
<feature type="transmembrane region" description="Helical" evidence="16">
    <location>
        <begin position="31"/>
        <end position="49"/>
    </location>
</feature>
<name>A0A037ZHL4_9RHOB</name>
<dbReference type="UniPathway" id="UPA00223"/>
<accession>A0A037ZHL4</accession>
<dbReference type="InterPro" id="IPR000701">
    <property type="entry name" value="SuccDH_FuR_B_TM-su"/>
</dbReference>
<evidence type="ECO:0000256" key="6">
    <source>
        <dbReference type="ARBA" id="ARBA00019425"/>
    </source>
</evidence>
<evidence type="ECO:0000256" key="13">
    <source>
        <dbReference type="ARBA" id="ARBA00022989"/>
    </source>
</evidence>
<dbReference type="GO" id="GO:0016020">
    <property type="term" value="C:membrane"/>
    <property type="evidence" value="ECO:0007669"/>
    <property type="project" value="UniProtKB-SubCell"/>
</dbReference>
<dbReference type="GO" id="GO:0020037">
    <property type="term" value="F:heme binding"/>
    <property type="evidence" value="ECO:0007669"/>
    <property type="project" value="InterPro"/>
</dbReference>
<organism evidence="17 18">
    <name type="scientific">Actibacterium mucosum KCTC 23349</name>
    <dbReference type="NCBI Taxonomy" id="1454373"/>
    <lineage>
        <taxon>Bacteria</taxon>
        <taxon>Pseudomonadati</taxon>
        <taxon>Pseudomonadota</taxon>
        <taxon>Alphaproteobacteria</taxon>
        <taxon>Rhodobacterales</taxon>
        <taxon>Roseobacteraceae</taxon>
        <taxon>Actibacterium</taxon>
    </lineage>
</organism>
<dbReference type="NCBIfam" id="TIGR02968">
    <property type="entry name" value="succ_dehyd_anc"/>
    <property type="match status" value="1"/>
</dbReference>
<dbReference type="RefSeq" id="WP_035260205.1">
    <property type="nucleotide sequence ID" value="NZ_JFKE01000005.1"/>
</dbReference>
<dbReference type="GO" id="GO:0046872">
    <property type="term" value="F:metal ion binding"/>
    <property type="evidence" value="ECO:0007669"/>
    <property type="project" value="UniProtKB-KW"/>
</dbReference>
<keyword evidence="11" id="KW-0479">Metal-binding</keyword>
<dbReference type="InterPro" id="IPR034804">
    <property type="entry name" value="SQR/QFR_C/D"/>
</dbReference>
<gene>
    <name evidence="17" type="ORF">ACMU_14850</name>
</gene>
<dbReference type="EMBL" id="JFKE01000005">
    <property type="protein sequence ID" value="KAJ55032.1"/>
    <property type="molecule type" value="Genomic_DNA"/>
</dbReference>
<evidence type="ECO:0000256" key="9">
    <source>
        <dbReference type="ARBA" id="ARBA00022617"/>
    </source>
</evidence>
<evidence type="ECO:0000256" key="1">
    <source>
        <dbReference type="ARBA" id="ARBA00001971"/>
    </source>
</evidence>
<evidence type="ECO:0000256" key="5">
    <source>
        <dbReference type="ARBA" id="ARBA00011558"/>
    </source>
</evidence>
<dbReference type="OrthoDB" id="9809280at2"/>
<evidence type="ECO:0000256" key="2">
    <source>
        <dbReference type="ARBA" id="ARBA00004050"/>
    </source>
</evidence>
<keyword evidence="10 16" id="KW-0812">Transmembrane</keyword>
<keyword evidence="18" id="KW-1185">Reference proteome</keyword>
<evidence type="ECO:0000256" key="12">
    <source>
        <dbReference type="ARBA" id="ARBA00022982"/>
    </source>
</evidence>
<dbReference type="AlphaFoldDB" id="A0A037ZHL4"/>
<proteinExistence type="predicted"/>
<comment type="cofactor">
    <cofactor evidence="1">
        <name>heme</name>
        <dbReference type="ChEBI" id="CHEBI:30413"/>
    </cofactor>
</comment>
<reference evidence="17 18" key="1">
    <citation type="submission" date="2014-03" db="EMBL/GenBank/DDBJ databases">
        <title>Draft Genome Sequence of Actibacterium mucosum KCTC 23349, a Marine Alphaproteobacterium with Complex Ionic Requirements Isolated from Mediterranean Seawater at Malvarrosa Beach, Valencia, Spain.</title>
        <authorList>
            <person name="Arahal D.R."/>
            <person name="Shao Z."/>
            <person name="Lai Q."/>
            <person name="Pujalte M.J."/>
        </authorList>
    </citation>
    <scope>NUCLEOTIDE SEQUENCE [LARGE SCALE GENOMIC DNA]</scope>
    <source>
        <strain evidence="17 18">KCTC 23349</strain>
    </source>
</reference>
<keyword evidence="7" id="KW-0813">Transport</keyword>
<comment type="subunit">
    <text evidence="5">Part of an enzyme complex containing four subunits: a flavoprotein, an iron-sulfur protein, plus two membrane-anchoring proteins, SdhC and SdhD.</text>
</comment>
<protein>
    <recommendedName>
        <fullName evidence="6">Succinate dehydrogenase hydrophobic membrane anchor subunit</fullName>
    </recommendedName>
</protein>
<comment type="pathway">
    <text evidence="4">Carbohydrate metabolism; tricarboxylic acid cycle.</text>
</comment>
<dbReference type="Gene3D" id="1.20.1300.10">
    <property type="entry name" value="Fumarate reductase/succinate dehydrogenase, transmembrane subunit"/>
    <property type="match status" value="1"/>
</dbReference>
<keyword evidence="12" id="KW-0249">Electron transport</keyword>
<feature type="transmembrane region" description="Helical" evidence="16">
    <location>
        <begin position="98"/>
        <end position="122"/>
    </location>
</feature>
<feature type="transmembrane region" description="Helical" evidence="16">
    <location>
        <begin position="55"/>
        <end position="77"/>
    </location>
</feature>
<evidence type="ECO:0000256" key="10">
    <source>
        <dbReference type="ARBA" id="ARBA00022692"/>
    </source>
</evidence>
<evidence type="ECO:0000256" key="11">
    <source>
        <dbReference type="ARBA" id="ARBA00022723"/>
    </source>
</evidence>
<dbReference type="STRING" id="1454373.ACMU_14850"/>
<comment type="caution">
    <text evidence="17">The sequence shown here is derived from an EMBL/GenBank/DDBJ whole genome shotgun (WGS) entry which is preliminary data.</text>
</comment>
<evidence type="ECO:0000313" key="18">
    <source>
        <dbReference type="Proteomes" id="UP000026249"/>
    </source>
</evidence>
<keyword evidence="15 16" id="KW-0472">Membrane</keyword>
<dbReference type="Pfam" id="PF01127">
    <property type="entry name" value="Sdh_cyt"/>
    <property type="match status" value="1"/>
</dbReference>
<keyword evidence="13 16" id="KW-1133">Transmembrane helix</keyword>
<evidence type="ECO:0000256" key="7">
    <source>
        <dbReference type="ARBA" id="ARBA00022448"/>
    </source>
</evidence>
<evidence type="ECO:0000256" key="16">
    <source>
        <dbReference type="SAM" id="Phobius"/>
    </source>
</evidence>